<evidence type="ECO:0000313" key="10">
    <source>
        <dbReference type="EMBL" id="KIY96430.1"/>
    </source>
</evidence>
<keyword evidence="4" id="KW-1134">Transmembrane beta strand</keyword>
<comment type="subcellular location">
    <subcellularLocation>
        <location evidence="1">Mitochondrion outer membrane</location>
        <topology evidence="1">Multi-pass membrane protein</topology>
    </subcellularLocation>
</comment>
<evidence type="ECO:0000313" key="11">
    <source>
        <dbReference type="Proteomes" id="UP000054498"/>
    </source>
</evidence>
<keyword evidence="11" id="KW-1185">Reference proteome</keyword>
<dbReference type="Gene3D" id="2.40.160.10">
    <property type="entry name" value="Porin"/>
    <property type="match status" value="1"/>
</dbReference>
<name>A0A0D2MNZ5_9CHLO</name>
<dbReference type="InterPro" id="IPR027246">
    <property type="entry name" value="Porin_Euk/Tom40"/>
</dbReference>
<accession>A0A0D2MNZ5</accession>
<gene>
    <name evidence="10" type="ORF">MNEG_11534</name>
</gene>
<comment type="similarity">
    <text evidence="2">Belongs to the Tom40 family.</text>
</comment>
<keyword evidence="10" id="KW-0675">Receptor</keyword>
<dbReference type="GO" id="GO:0030150">
    <property type="term" value="P:protein import into mitochondrial matrix"/>
    <property type="evidence" value="ECO:0007669"/>
    <property type="project" value="InterPro"/>
</dbReference>
<dbReference type="RefSeq" id="XP_013895450.1">
    <property type="nucleotide sequence ID" value="XM_014039996.1"/>
</dbReference>
<dbReference type="GO" id="GO:0005741">
    <property type="term" value="C:mitochondrial outer membrane"/>
    <property type="evidence" value="ECO:0007669"/>
    <property type="project" value="UniProtKB-SubCell"/>
</dbReference>
<evidence type="ECO:0000256" key="8">
    <source>
        <dbReference type="ARBA" id="ARBA00023128"/>
    </source>
</evidence>
<dbReference type="Proteomes" id="UP000054498">
    <property type="component" value="Unassembled WGS sequence"/>
</dbReference>
<sequence length="211" mass="23535">MQLPQPVKYEDIQREIMMALRPDLFEGMRFEITRPLNQNFFLTHSVFMGNIEVPAPGARQPIKTSVGTYEFGANVIHENWFALGRVTSDGRLSGRLRRDLTDWCAAKVHMQLSGEQGQSQIMGDLDIKGKDWNAQLKLGNPGFYGLNYFQSITPNLSAGGEFFYLSGQLKSGVGLALRHTGERHIAVAQLATTGIANLQYAHRVTDKVPNP</sequence>
<proteinExistence type="inferred from homology"/>
<dbReference type="InterPro" id="IPR037930">
    <property type="entry name" value="Tom40"/>
</dbReference>
<evidence type="ECO:0000256" key="7">
    <source>
        <dbReference type="ARBA" id="ARBA00022927"/>
    </source>
</evidence>
<evidence type="ECO:0000256" key="1">
    <source>
        <dbReference type="ARBA" id="ARBA00004374"/>
    </source>
</evidence>
<dbReference type="OrthoDB" id="19656at2759"/>
<keyword evidence="6" id="KW-1000">Mitochondrion outer membrane</keyword>
<dbReference type="PANTHER" id="PTHR10802">
    <property type="entry name" value="MITOCHONDRIAL IMPORT RECEPTOR SUBUNIT TOM40"/>
    <property type="match status" value="1"/>
</dbReference>
<evidence type="ECO:0000256" key="2">
    <source>
        <dbReference type="ARBA" id="ARBA00010510"/>
    </source>
</evidence>
<dbReference type="EMBL" id="KK103007">
    <property type="protein sequence ID" value="KIY96430.1"/>
    <property type="molecule type" value="Genomic_DNA"/>
</dbReference>
<dbReference type="KEGG" id="mng:MNEG_11534"/>
<keyword evidence="7" id="KW-0653">Protein transport</keyword>
<keyword evidence="5" id="KW-0812">Transmembrane</keyword>
<evidence type="ECO:0000256" key="3">
    <source>
        <dbReference type="ARBA" id="ARBA00022448"/>
    </source>
</evidence>
<protein>
    <submittedName>
        <fullName evidence="10">Putative import receptor subunit TOM40</fullName>
    </submittedName>
</protein>
<evidence type="ECO:0000256" key="6">
    <source>
        <dbReference type="ARBA" id="ARBA00022787"/>
    </source>
</evidence>
<dbReference type="GeneID" id="25728806"/>
<dbReference type="CDD" id="cd07305">
    <property type="entry name" value="Porin3_Tom40"/>
    <property type="match status" value="1"/>
</dbReference>
<keyword evidence="9" id="KW-0472">Membrane</keyword>
<keyword evidence="8" id="KW-0496">Mitochondrion</keyword>
<evidence type="ECO:0000256" key="4">
    <source>
        <dbReference type="ARBA" id="ARBA00022452"/>
    </source>
</evidence>
<organism evidence="10 11">
    <name type="scientific">Monoraphidium neglectum</name>
    <dbReference type="NCBI Taxonomy" id="145388"/>
    <lineage>
        <taxon>Eukaryota</taxon>
        <taxon>Viridiplantae</taxon>
        <taxon>Chlorophyta</taxon>
        <taxon>core chlorophytes</taxon>
        <taxon>Chlorophyceae</taxon>
        <taxon>CS clade</taxon>
        <taxon>Sphaeropleales</taxon>
        <taxon>Selenastraceae</taxon>
        <taxon>Monoraphidium</taxon>
    </lineage>
</organism>
<evidence type="ECO:0000256" key="9">
    <source>
        <dbReference type="ARBA" id="ARBA00023136"/>
    </source>
</evidence>
<dbReference type="Pfam" id="PF01459">
    <property type="entry name" value="Porin_3"/>
    <property type="match status" value="1"/>
</dbReference>
<reference evidence="10 11" key="1">
    <citation type="journal article" date="2013" name="BMC Genomics">
        <title>Reconstruction of the lipid metabolism for the microalga Monoraphidium neglectum from its genome sequence reveals characteristics suitable for biofuel production.</title>
        <authorList>
            <person name="Bogen C."/>
            <person name="Al-Dilaimi A."/>
            <person name="Albersmeier A."/>
            <person name="Wichmann J."/>
            <person name="Grundmann M."/>
            <person name="Rupp O."/>
            <person name="Lauersen K.J."/>
            <person name="Blifernez-Klassen O."/>
            <person name="Kalinowski J."/>
            <person name="Goesmann A."/>
            <person name="Mussgnug J.H."/>
            <person name="Kruse O."/>
        </authorList>
    </citation>
    <scope>NUCLEOTIDE SEQUENCE [LARGE SCALE GENOMIC DNA]</scope>
    <source>
        <strain evidence="10 11">SAG 48.87</strain>
    </source>
</reference>
<dbReference type="STRING" id="145388.A0A0D2MNZ5"/>
<dbReference type="InterPro" id="IPR023614">
    <property type="entry name" value="Porin_dom_sf"/>
</dbReference>
<evidence type="ECO:0000256" key="5">
    <source>
        <dbReference type="ARBA" id="ARBA00022692"/>
    </source>
</evidence>
<keyword evidence="3" id="KW-0813">Transport</keyword>
<dbReference type="GO" id="GO:0008320">
    <property type="term" value="F:protein transmembrane transporter activity"/>
    <property type="evidence" value="ECO:0007669"/>
    <property type="project" value="InterPro"/>
</dbReference>
<dbReference type="AlphaFoldDB" id="A0A0D2MNZ5"/>